<dbReference type="AlphaFoldDB" id="A0A3B0V6K4"/>
<evidence type="ECO:0008006" key="2">
    <source>
        <dbReference type="Google" id="ProtNLM"/>
    </source>
</evidence>
<sequence length="206" mass="24141">MNSKVKLSVILMLAASYVFGQNNSSIDSLSSQTVNQIKYRHTIGASFFMLGNFSSDSPDYYLLTYGYRLTKKDRVFVEFNTWKYSEPLGTYGKSEEFYPGYVRAFGVGVGYQRFHWKGLFTTIQATPFVKQYYDTNNDKIQKGFQLYLQLIAGYRFEFFKKRWYIEPAFALKYWPIDTNYPPDFAIIEKGTPKYIFEPSLNFGIKF</sequence>
<organism evidence="1">
    <name type="scientific">hydrothermal vent metagenome</name>
    <dbReference type="NCBI Taxonomy" id="652676"/>
    <lineage>
        <taxon>unclassified sequences</taxon>
        <taxon>metagenomes</taxon>
        <taxon>ecological metagenomes</taxon>
    </lineage>
</organism>
<protein>
    <recommendedName>
        <fullName evidence="2">DUF3575 domain-containing protein</fullName>
    </recommendedName>
</protein>
<gene>
    <name evidence="1" type="ORF">MNBD_BACTEROID06-1138</name>
</gene>
<evidence type="ECO:0000313" key="1">
    <source>
        <dbReference type="EMBL" id="VAW27614.1"/>
    </source>
</evidence>
<reference evidence="1" key="1">
    <citation type="submission" date="2018-06" db="EMBL/GenBank/DDBJ databases">
        <authorList>
            <person name="Zhirakovskaya E."/>
        </authorList>
    </citation>
    <scope>NUCLEOTIDE SEQUENCE</scope>
</reference>
<proteinExistence type="predicted"/>
<name>A0A3B0V6K4_9ZZZZ</name>
<dbReference type="EMBL" id="UOES01000271">
    <property type="protein sequence ID" value="VAW27614.1"/>
    <property type="molecule type" value="Genomic_DNA"/>
</dbReference>
<accession>A0A3B0V6K4</accession>